<dbReference type="PANTHER" id="PTHR43196">
    <property type="entry name" value="SULFATE ADENYLYLTRANSFERASE SUBUNIT 2"/>
    <property type="match status" value="1"/>
</dbReference>
<dbReference type="Pfam" id="PF01507">
    <property type="entry name" value="PAPS_reduct"/>
    <property type="match status" value="1"/>
</dbReference>
<dbReference type="Proteomes" id="UP000248856">
    <property type="component" value="Unassembled WGS sequence"/>
</dbReference>
<dbReference type="EMBL" id="QLTA01000021">
    <property type="protein sequence ID" value="RAR81009.1"/>
    <property type="molecule type" value="Genomic_DNA"/>
</dbReference>
<dbReference type="PANTHER" id="PTHR43196:SF2">
    <property type="entry name" value="PHOSPHOADENOSINE PHOSPHOSULFATE REDUCTASE"/>
    <property type="match status" value="1"/>
</dbReference>
<accession>A0A328Z549</accession>
<comment type="caution">
    <text evidence="2">The sequence shown here is derived from an EMBL/GenBank/DDBJ whole genome shotgun (WGS) entry which is preliminary data.</text>
</comment>
<dbReference type="InterPro" id="IPR050128">
    <property type="entry name" value="Sulfate_adenylyltrnsfr_sub2"/>
</dbReference>
<name>A0A328Z549_9BURK</name>
<evidence type="ECO:0000313" key="3">
    <source>
        <dbReference type="Proteomes" id="UP000248856"/>
    </source>
</evidence>
<dbReference type="InterPro" id="IPR002500">
    <property type="entry name" value="PAPS_reduct_dom"/>
</dbReference>
<dbReference type="AlphaFoldDB" id="A0A328Z549"/>
<feature type="domain" description="Phosphoadenosine phosphosulphate reductase" evidence="1">
    <location>
        <begin position="34"/>
        <end position="221"/>
    </location>
</feature>
<dbReference type="OrthoDB" id="9774475at2"/>
<evidence type="ECO:0000259" key="1">
    <source>
        <dbReference type="Pfam" id="PF01507"/>
    </source>
</evidence>
<dbReference type="RefSeq" id="WP_111877520.1">
    <property type="nucleotide sequence ID" value="NZ_CBCSGC010000014.1"/>
</dbReference>
<evidence type="ECO:0000313" key="2">
    <source>
        <dbReference type="EMBL" id="RAR81009.1"/>
    </source>
</evidence>
<dbReference type="Gene3D" id="3.40.50.620">
    <property type="entry name" value="HUPs"/>
    <property type="match status" value="1"/>
</dbReference>
<gene>
    <name evidence="2" type="ORF">AX018_102125</name>
</gene>
<protein>
    <submittedName>
        <fullName evidence="2">3'-phosphoadenosine 5'-phosphosulfate sulfotransferase (PAPS reductase)/FAD synthetase</fullName>
    </submittedName>
</protein>
<sequence>MPTEPIHFASLRALTPEAQALAAMQAVLREGHPLAVAYSGGKDSSVLANLAIAAAMAVQGEGHRALLVITHADVGAVENPEIRTLVRGELGRMRRFAAARGLDLRVRVAHPAQYDSFAVRVIGGRALPAFPDSRRDCTSSWKREPSERALRQLARELQRQGWRAPVLMTGVRRDESTVRAGSIARRGEQAARLWTDKEGRLRLSPLLDWTTDEVWSYLGLCRQGVIEAYSDFDDVLRVYQDAGGSSCVVVADAEMERHAKPCASRFGCWACTAVREDRSLRQMIEGEPQRYGYMRPLAALRDFIAHTQYDWSRRQYIGRTIKEGFITIAADTYAPSMLAELLRYALSAQQATGIEIVGAAQLIAIDARWSLYALAPPFSALRIWREVERGRRWSPPAVAAFPKTAVPRYGLIHVGEDWDDEIHSDLVVTGLRDSAWEMFADSCGPGRRTLRNGRSVIDVEATAEVDGEAAGMFLDFEADRMLDGRHEFEDDWTAGYRTYLRYGLLQPGKGQSHLIDSILRRSQWRQRHRLHGEQNLSELRQRLTVPFERQADLFESLERDTADGDIAALAGCG</sequence>
<dbReference type="GO" id="GO:0016740">
    <property type="term" value="F:transferase activity"/>
    <property type="evidence" value="ECO:0007669"/>
    <property type="project" value="UniProtKB-KW"/>
</dbReference>
<organism evidence="2 3">
    <name type="scientific">Paracidovorax anthurii</name>
    <dbReference type="NCBI Taxonomy" id="78229"/>
    <lineage>
        <taxon>Bacteria</taxon>
        <taxon>Pseudomonadati</taxon>
        <taxon>Pseudomonadota</taxon>
        <taxon>Betaproteobacteria</taxon>
        <taxon>Burkholderiales</taxon>
        <taxon>Comamonadaceae</taxon>
        <taxon>Paracidovorax</taxon>
    </lineage>
</organism>
<proteinExistence type="predicted"/>
<dbReference type="InterPro" id="IPR014729">
    <property type="entry name" value="Rossmann-like_a/b/a_fold"/>
</dbReference>
<keyword evidence="3" id="KW-1185">Reference proteome</keyword>
<dbReference type="SUPFAM" id="SSF52402">
    <property type="entry name" value="Adenine nucleotide alpha hydrolases-like"/>
    <property type="match status" value="1"/>
</dbReference>
<reference evidence="2 3" key="1">
    <citation type="submission" date="2018-06" db="EMBL/GenBank/DDBJ databases">
        <title>Genomic Encyclopedia of Archaeal and Bacterial Type Strains, Phase II (KMG-II): from individual species to whole genera.</title>
        <authorList>
            <person name="Goeker M."/>
        </authorList>
    </citation>
    <scope>NUCLEOTIDE SEQUENCE [LARGE SCALE GENOMIC DNA]</scope>
    <source>
        <strain evidence="2 3">CFPB 3232</strain>
    </source>
</reference>
<keyword evidence="2" id="KW-0808">Transferase</keyword>